<dbReference type="Proteomes" id="UP000094622">
    <property type="component" value="Unassembled WGS sequence"/>
</dbReference>
<dbReference type="RefSeq" id="WP_245294063.1">
    <property type="nucleotide sequence ID" value="NZ_MCRJ01000078.1"/>
</dbReference>
<dbReference type="InterPro" id="IPR036691">
    <property type="entry name" value="Endo/exonu/phosph_ase_sf"/>
</dbReference>
<dbReference type="SUPFAM" id="SSF56219">
    <property type="entry name" value="DNase I-like"/>
    <property type="match status" value="1"/>
</dbReference>
<reference evidence="2 3" key="1">
    <citation type="submission" date="2016-07" db="EMBL/GenBank/DDBJ databases">
        <title>Draft Genome Sequence of Methylobrevis pamukkalensis PK2.</title>
        <authorList>
            <person name="Vasilenko O.V."/>
            <person name="Doronina N.V."/>
            <person name="Shmareva M.N."/>
            <person name="Tarlachkov S.V."/>
            <person name="Mustakhimov I."/>
            <person name="Trotsenko Y.A."/>
        </authorList>
    </citation>
    <scope>NUCLEOTIDE SEQUENCE [LARGE SCALE GENOMIC DNA]</scope>
    <source>
        <strain evidence="2 3">PK2</strain>
    </source>
</reference>
<dbReference type="InterPro" id="IPR051916">
    <property type="entry name" value="GPI-anchor_lipid_remodeler"/>
</dbReference>
<dbReference type="Gene3D" id="3.60.10.10">
    <property type="entry name" value="Endonuclease/exonuclease/phosphatase"/>
    <property type="match status" value="1"/>
</dbReference>
<dbReference type="PANTHER" id="PTHR14859">
    <property type="entry name" value="CALCOFLUOR WHITE HYPERSENSITIVE PROTEIN PRECURSOR"/>
    <property type="match status" value="1"/>
</dbReference>
<dbReference type="GO" id="GO:0004519">
    <property type="term" value="F:endonuclease activity"/>
    <property type="evidence" value="ECO:0007669"/>
    <property type="project" value="UniProtKB-KW"/>
</dbReference>
<dbReference type="InterPro" id="IPR005135">
    <property type="entry name" value="Endo/exonuclease/phosphatase"/>
</dbReference>
<keyword evidence="2" id="KW-0540">Nuclease</keyword>
<feature type="domain" description="Endonuclease/exonuclease/phosphatase" evidence="1">
    <location>
        <begin position="22"/>
        <end position="231"/>
    </location>
</feature>
<evidence type="ECO:0000259" key="1">
    <source>
        <dbReference type="Pfam" id="PF03372"/>
    </source>
</evidence>
<name>A0A1E3H1M2_9HYPH</name>
<organism evidence="2 3">
    <name type="scientific">Methylobrevis pamukkalensis</name>
    <dbReference type="NCBI Taxonomy" id="1439726"/>
    <lineage>
        <taxon>Bacteria</taxon>
        <taxon>Pseudomonadati</taxon>
        <taxon>Pseudomonadota</taxon>
        <taxon>Alphaproteobacteria</taxon>
        <taxon>Hyphomicrobiales</taxon>
        <taxon>Pleomorphomonadaceae</taxon>
        <taxon>Methylobrevis</taxon>
    </lineage>
</organism>
<proteinExistence type="predicted"/>
<evidence type="ECO:0000313" key="3">
    <source>
        <dbReference type="Proteomes" id="UP000094622"/>
    </source>
</evidence>
<comment type="caution">
    <text evidence="2">The sequence shown here is derived from an EMBL/GenBank/DDBJ whole genome shotgun (WGS) entry which is preliminary data.</text>
</comment>
<dbReference type="GO" id="GO:0006506">
    <property type="term" value="P:GPI anchor biosynthetic process"/>
    <property type="evidence" value="ECO:0007669"/>
    <property type="project" value="TreeGrafter"/>
</dbReference>
<evidence type="ECO:0000313" key="2">
    <source>
        <dbReference type="EMBL" id="ODN69696.1"/>
    </source>
</evidence>
<keyword evidence="2" id="KW-0378">Hydrolase</keyword>
<keyword evidence="2" id="KW-0255">Endonuclease</keyword>
<protein>
    <submittedName>
        <fullName evidence="2">Endonuclease/Exonuclease/phosphatase family protein</fullName>
    </submittedName>
</protein>
<accession>A0A1E3H1M2</accession>
<dbReference type="GO" id="GO:0004527">
    <property type="term" value="F:exonuclease activity"/>
    <property type="evidence" value="ECO:0007669"/>
    <property type="project" value="UniProtKB-KW"/>
</dbReference>
<dbReference type="PANTHER" id="PTHR14859:SF15">
    <property type="entry name" value="ENDONUCLEASE_EXONUCLEASE_PHOSPHATASE DOMAIN-CONTAINING PROTEIN"/>
    <property type="match status" value="1"/>
</dbReference>
<sequence length="240" mass="26501">MREHLVETPLPEGPAGPALRVMTWNIHGAVGPDRRFDMDRIAAVIRRHAPDLLAVQEIEGRGRNADVLAWLAGSHGHRADAHTITAPDGAYGHALFSRWALSDVVIHDVRVAGREPRSVIEATAATPAGPVHVLAAHLGLSPAERRRQIRRIAGLVRARSDMTSVVLGDFNDWTPVGHVRRTLAALLPERTRLATFPSWMPRLRLDRIHCRAPARILAAWTDFDARFGSDHLPVIADLRL</sequence>
<keyword evidence="2" id="KW-0269">Exonuclease</keyword>
<keyword evidence="3" id="KW-1185">Reference proteome</keyword>
<dbReference type="AlphaFoldDB" id="A0A1E3H1M2"/>
<gene>
    <name evidence="2" type="ORF">A6302_02990</name>
</gene>
<dbReference type="GO" id="GO:0016020">
    <property type="term" value="C:membrane"/>
    <property type="evidence" value="ECO:0007669"/>
    <property type="project" value="GOC"/>
</dbReference>
<dbReference type="EMBL" id="MCRJ01000078">
    <property type="protein sequence ID" value="ODN69696.1"/>
    <property type="molecule type" value="Genomic_DNA"/>
</dbReference>
<dbReference type="Pfam" id="PF03372">
    <property type="entry name" value="Exo_endo_phos"/>
    <property type="match status" value="1"/>
</dbReference>